<sequence length="240" mass="26504">MPSFDEHKHTMVSPSANNDSITPSYFAITKPISIPNNAPGRINTDVCNMLANEDMDESALPEYLQSFQDAGISDARLRQFTWLHPKNYSSEGSLSDDYILSPYGTSVSSPRGDEWEIIDRGPRKSIDELWEEVFEYKERIKLLERAHQQAQDYTSLQAQLDACNDYIVRDDDNNDESQTLTSASASTTTTAGIGGMGVMTQVDKTAVYASRKGVRIDHGGAARSLMQLALGIGSSLPTNR</sequence>
<organism evidence="2 3">
    <name type="scientific">Linnemannia elongata AG-77</name>
    <dbReference type="NCBI Taxonomy" id="1314771"/>
    <lineage>
        <taxon>Eukaryota</taxon>
        <taxon>Fungi</taxon>
        <taxon>Fungi incertae sedis</taxon>
        <taxon>Mucoromycota</taxon>
        <taxon>Mortierellomycotina</taxon>
        <taxon>Mortierellomycetes</taxon>
        <taxon>Mortierellales</taxon>
        <taxon>Mortierellaceae</taxon>
        <taxon>Linnemannia</taxon>
    </lineage>
</organism>
<proteinExistence type="predicted"/>
<evidence type="ECO:0000256" key="1">
    <source>
        <dbReference type="SAM" id="MobiDB-lite"/>
    </source>
</evidence>
<accession>A0A197KB05</accession>
<evidence type="ECO:0000313" key="2">
    <source>
        <dbReference type="EMBL" id="OAQ33579.1"/>
    </source>
</evidence>
<dbReference type="Proteomes" id="UP000078512">
    <property type="component" value="Unassembled WGS sequence"/>
</dbReference>
<name>A0A197KB05_9FUNG</name>
<evidence type="ECO:0000313" key="3">
    <source>
        <dbReference type="Proteomes" id="UP000078512"/>
    </source>
</evidence>
<dbReference type="AlphaFoldDB" id="A0A197KB05"/>
<reference evidence="2 3" key="1">
    <citation type="submission" date="2016-05" db="EMBL/GenBank/DDBJ databases">
        <title>Genome sequencing reveals origins of a unique bacterial endosymbiosis in the earliest lineages of terrestrial Fungi.</title>
        <authorList>
            <consortium name="DOE Joint Genome Institute"/>
            <person name="Uehling J."/>
            <person name="Gryganskyi A."/>
            <person name="Hameed K."/>
            <person name="Tschaplinski T."/>
            <person name="Misztal P."/>
            <person name="Wu S."/>
            <person name="Desiro A."/>
            <person name="Vande Pol N."/>
            <person name="Du Z.-Y."/>
            <person name="Zienkiewicz A."/>
            <person name="Zienkiewicz K."/>
            <person name="Morin E."/>
            <person name="Tisserant E."/>
            <person name="Splivallo R."/>
            <person name="Hainaut M."/>
            <person name="Henrissat B."/>
            <person name="Ohm R."/>
            <person name="Kuo A."/>
            <person name="Yan J."/>
            <person name="Lipzen A."/>
            <person name="Nolan M."/>
            <person name="Labutti K."/>
            <person name="Barry K."/>
            <person name="Goldstein A."/>
            <person name="Labbe J."/>
            <person name="Schadt C."/>
            <person name="Tuskan G."/>
            <person name="Grigoriev I."/>
            <person name="Martin F."/>
            <person name="Vilgalys R."/>
            <person name="Bonito G."/>
        </authorList>
    </citation>
    <scope>NUCLEOTIDE SEQUENCE [LARGE SCALE GENOMIC DNA]</scope>
    <source>
        <strain evidence="2 3">AG-77</strain>
    </source>
</reference>
<keyword evidence="3" id="KW-1185">Reference proteome</keyword>
<feature type="region of interest" description="Disordered" evidence="1">
    <location>
        <begin position="171"/>
        <end position="191"/>
    </location>
</feature>
<feature type="compositionally biased region" description="Low complexity" evidence="1">
    <location>
        <begin position="181"/>
        <end position="191"/>
    </location>
</feature>
<dbReference type="EMBL" id="KV442020">
    <property type="protein sequence ID" value="OAQ33579.1"/>
    <property type="molecule type" value="Genomic_DNA"/>
</dbReference>
<gene>
    <name evidence="2" type="ORF">K457DRAFT_122075</name>
</gene>
<dbReference type="OrthoDB" id="2365484at2759"/>
<protein>
    <submittedName>
        <fullName evidence="2">Uncharacterized protein</fullName>
    </submittedName>
</protein>